<dbReference type="PANTHER" id="PTHR30040:SF2">
    <property type="entry name" value="FAD:PROTEIN FMN TRANSFERASE"/>
    <property type="match status" value="1"/>
</dbReference>
<evidence type="ECO:0000256" key="11">
    <source>
        <dbReference type="PIRSR" id="PIRSR006268-2"/>
    </source>
</evidence>
<reference evidence="12" key="1">
    <citation type="submission" date="2021-04" db="EMBL/GenBank/DDBJ databases">
        <title>novel species isolated from subtropical streams in China.</title>
        <authorList>
            <person name="Lu H."/>
        </authorList>
    </citation>
    <scope>NUCLEOTIDE SEQUENCE</scope>
    <source>
        <strain evidence="12">LFS511W</strain>
    </source>
</reference>
<name>A0A941I6B9_9BURK</name>
<evidence type="ECO:0000256" key="9">
    <source>
        <dbReference type="ARBA" id="ARBA00048540"/>
    </source>
</evidence>
<dbReference type="InterPro" id="IPR024932">
    <property type="entry name" value="ApbE"/>
</dbReference>
<dbReference type="InterPro" id="IPR003374">
    <property type="entry name" value="ApbE-like_sf"/>
</dbReference>
<dbReference type="EC" id="2.7.1.180" evidence="1 10"/>
<evidence type="ECO:0000256" key="6">
    <source>
        <dbReference type="ARBA" id="ARBA00022827"/>
    </source>
</evidence>
<comment type="similarity">
    <text evidence="10">Belongs to the ApbE family.</text>
</comment>
<dbReference type="GO" id="GO:0046872">
    <property type="term" value="F:metal ion binding"/>
    <property type="evidence" value="ECO:0007669"/>
    <property type="project" value="UniProtKB-UniRule"/>
</dbReference>
<keyword evidence="13" id="KW-1185">Reference proteome</keyword>
<organism evidence="12 13">
    <name type="scientific">Undibacterium luofuense</name>
    <dbReference type="NCBI Taxonomy" id="2828733"/>
    <lineage>
        <taxon>Bacteria</taxon>
        <taxon>Pseudomonadati</taxon>
        <taxon>Pseudomonadota</taxon>
        <taxon>Betaproteobacteria</taxon>
        <taxon>Burkholderiales</taxon>
        <taxon>Oxalobacteraceae</taxon>
        <taxon>Undibacterium</taxon>
    </lineage>
</organism>
<dbReference type="GO" id="GO:0016740">
    <property type="term" value="F:transferase activity"/>
    <property type="evidence" value="ECO:0007669"/>
    <property type="project" value="UniProtKB-UniRule"/>
</dbReference>
<dbReference type="Pfam" id="PF02424">
    <property type="entry name" value="ApbE"/>
    <property type="match status" value="1"/>
</dbReference>
<keyword evidence="4 10" id="KW-0808">Transferase</keyword>
<comment type="caution">
    <text evidence="12">The sequence shown here is derived from an EMBL/GenBank/DDBJ whole genome shotgun (WGS) entry which is preliminary data.</text>
</comment>
<keyword evidence="3 10" id="KW-0285">Flavoprotein</keyword>
<evidence type="ECO:0000256" key="8">
    <source>
        <dbReference type="ARBA" id="ARBA00031306"/>
    </source>
</evidence>
<proteinExistence type="inferred from homology"/>
<dbReference type="SUPFAM" id="SSF143631">
    <property type="entry name" value="ApbE-like"/>
    <property type="match status" value="1"/>
</dbReference>
<evidence type="ECO:0000313" key="12">
    <source>
        <dbReference type="EMBL" id="MBR7781674.1"/>
    </source>
</evidence>
<keyword evidence="6 10" id="KW-0274">FAD</keyword>
<evidence type="ECO:0000256" key="4">
    <source>
        <dbReference type="ARBA" id="ARBA00022679"/>
    </source>
</evidence>
<protein>
    <recommendedName>
        <fullName evidence="2 10">FAD:protein FMN transferase</fullName>
        <ecNumber evidence="1 10">2.7.1.180</ecNumber>
    </recommendedName>
    <alternativeName>
        <fullName evidence="8 10">Flavin transferase</fullName>
    </alternativeName>
</protein>
<evidence type="ECO:0000256" key="2">
    <source>
        <dbReference type="ARBA" id="ARBA00016337"/>
    </source>
</evidence>
<dbReference type="EMBL" id="JAGSPN010000003">
    <property type="protein sequence ID" value="MBR7781674.1"/>
    <property type="molecule type" value="Genomic_DNA"/>
</dbReference>
<accession>A0A941I6B9</accession>
<evidence type="ECO:0000256" key="7">
    <source>
        <dbReference type="ARBA" id="ARBA00022842"/>
    </source>
</evidence>
<evidence type="ECO:0000256" key="1">
    <source>
        <dbReference type="ARBA" id="ARBA00011955"/>
    </source>
</evidence>
<sequence>MRQHPASASRNDPYFQQRRRLVLSLPAFVCGVAIAAPPVQSDILRIAKNMMGTQLEICLQGRDPAALKLAANAAMQEMDRLSQMMSRFHPTSVVNALHYASGLRPIPVPPELFSVLRMAKERSQQSHGAFDPTVGAYQGWHFDGTHNQSPASSELAQQRQLVDAQHLILDQEHGTAFLQQRGMRLDLGGIAKLPILQAGLRVIESMGIEHAMLNGGGDVFVKGQLNQHPWRIGLRDPRQPERLLGQIELSDGIVAASGDYERYFFEQGQRQHHILNPGTGLPTRGPHGLALVVRHTPSSLKDINGLGAAIMVTGSARGRQMLANLPHIDAFIVNHDQSLWFSEGMKNRLHSLAT</sequence>
<feature type="binding site" evidence="11">
    <location>
        <position position="189"/>
    </location>
    <ligand>
        <name>Mg(2+)</name>
        <dbReference type="ChEBI" id="CHEBI:18420"/>
    </ligand>
</feature>
<keyword evidence="7 10" id="KW-0460">Magnesium</keyword>
<comment type="catalytic activity">
    <reaction evidence="9 10">
        <text>L-threonyl-[protein] + FAD = FMN-L-threonyl-[protein] + AMP + H(+)</text>
        <dbReference type="Rhea" id="RHEA:36847"/>
        <dbReference type="Rhea" id="RHEA-COMP:11060"/>
        <dbReference type="Rhea" id="RHEA-COMP:11061"/>
        <dbReference type="ChEBI" id="CHEBI:15378"/>
        <dbReference type="ChEBI" id="CHEBI:30013"/>
        <dbReference type="ChEBI" id="CHEBI:57692"/>
        <dbReference type="ChEBI" id="CHEBI:74257"/>
        <dbReference type="ChEBI" id="CHEBI:456215"/>
        <dbReference type="EC" id="2.7.1.180"/>
    </reaction>
</comment>
<dbReference type="Proteomes" id="UP000680067">
    <property type="component" value="Unassembled WGS sequence"/>
</dbReference>
<dbReference type="AlphaFoldDB" id="A0A941I6B9"/>
<dbReference type="Gene3D" id="3.10.520.10">
    <property type="entry name" value="ApbE-like domains"/>
    <property type="match status" value="1"/>
</dbReference>
<evidence type="ECO:0000256" key="5">
    <source>
        <dbReference type="ARBA" id="ARBA00022723"/>
    </source>
</evidence>
<evidence type="ECO:0000256" key="10">
    <source>
        <dbReference type="PIRNR" id="PIRNR006268"/>
    </source>
</evidence>
<keyword evidence="5 10" id="KW-0479">Metal-binding</keyword>
<dbReference type="RefSeq" id="WP_212687024.1">
    <property type="nucleotide sequence ID" value="NZ_JAGSPN010000003.1"/>
</dbReference>
<gene>
    <name evidence="12" type="ORF">KDM89_05955</name>
</gene>
<dbReference type="PANTHER" id="PTHR30040">
    <property type="entry name" value="THIAMINE BIOSYNTHESIS LIPOPROTEIN APBE"/>
    <property type="match status" value="1"/>
</dbReference>
<evidence type="ECO:0000313" key="13">
    <source>
        <dbReference type="Proteomes" id="UP000680067"/>
    </source>
</evidence>
<evidence type="ECO:0000256" key="3">
    <source>
        <dbReference type="ARBA" id="ARBA00022630"/>
    </source>
</evidence>
<dbReference type="PIRSF" id="PIRSF006268">
    <property type="entry name" value="ApbE"/>
    <property type="match status" value="1"/>
</dbReference>
<comment type="cofactor">
    <cofactor evidence="11">
        <name>Mg(2+)</name>
        <dbReference type="ChEBI" id="CHEBI:18420"/>
    </cofactor>
    <cofactor evidence="11">
        <name>Mn(2+)</name>
        <dbReference type="ChEBI" id="CHEBI:29035"/>
    </cofactor>
    <text evidence="11">Magnesium. Can also use manganese.</text>
</comment>